<reference evidence="9" key="2">
    <citation type="journal article" date="2021" name="PeerJ">
        <title>Extensive microbial diversity within the chicken gut microbiome revealed by metagenomics and culture.</title>
        <authorList>
            <person name="Gilroy R."/>
            <person name="Ravi A."/>
            <person name="Getino M."/>
            <person name="Pursley I."/>
            <person name="Horton D.L."/>
            <person name="Alikhan N.F."/>
            <person name="Baker D."/>
            <person name="Gharbi K."/>
            <person name="Hall N."/>
            <person name="Watson M."/>
            <person name="Adriaenssens E.M."/>
            <person name="Foster-Nyarko E."/>
            <person name="Jarju S."/>
            <person name="Secka A."/>
            <person name="Antonio M."/>
            <person name="Oren A."/>
            <person name="Chaudhuri R.R."/>
            <person name="La Ragione R."/>
            <person name="Hildebrand F."/>
            <person name="Pallen M.J."/>
        </authorList>
    </citation>
    <scope>NUCLEOTIDE SEQUENCE</scope>
    <source>
        <strain evidence="9">B1-16210</strain>
    </source>
</reference>
<dbReference type="GO" id="GO:0004176">
    <property type="term" value="F:ATP-dependent peptidase activity"/>
    <property type="evidence" value="ECO:0007669"/>
    <property type="project" value="InterPro"/>
</dbReference>
<dbReference type="CDD" id="cd19500">
    <property type="entry name" value="RecA-like_Lon"/>
    <property type="match status" value="1"/>
</dbReference>
<dbReference type="EC" id="3.4.21.53" evidence="7"/>
<dbReference type="InterPro" id="IPR003593">
    <property type="entry name" value="AAA+_ATPase"/>
</dbReference>
<dbReference type="InterPro" id="IPR015947">
    <property type="entry name" value="PUA-like_sf"/>
</dbReference>
<dbReference type="Pfam" id="PF02190">
    <property type="entry name" value="LON_substr_bdg"/>
    <property type="match status" value="1"/>
</dbReference>
<dbReference type="Proteomes" id="UP000721442">
    <property type="component" value="Unassembled WGS sequence"/>
</dbReference>
<name>A0A940DEN7_9PROT</name>
<dbReference type="InterPro" id="IPR003111">
    <property type="entry name" value="Lon_prtase_N"/>
</dbReference>
<dbReference type="InterPro" id="IPR054594">
    <property type="entry name" value="Lon_lid"/>
</dbReference>
<keyword evidence="1" id="KW-0645">Protease</keyword>
<evidence type="ECO:0000256" key="4">
    <source>
        <dbReference type="ARBA" id="ARBA00022825"/>
    </source>
</evidence>
<dbReference type="GO" id="GO:0030163">
    <property type="term" value="P:protein catabolic process"/>
    <property type="evidence" value="ECO:0007669"/>
    <property type="project" value="InterPro"/>
</dbReference>
<dbReference type="InterPro" id="IPR046336">
    <property type="entry name" value="Lon_prtase_N_sf"/>
</dbReference>
<dbReference type="PANTHER" id="PTHR10046">
    <property type="entry name" value="ATP DEPENDENT LON PROTEASE FAMILY MEMBER"/>
    <property type="match status" value="1"/>
</dbReference>
<comment type="caution">
    <text evidence="9">The sequence shown here is derived from an EMBL/GenBank/DDBJ whole genome shotgun (WGS) entry which is preliminary data.</text>
</comment>
<dbReference type="Gene3D" id="1.10.8.60">
    <property type="match status" value="1"/>
</dbReference>
<protein>
    <recommendedName>
        <fullName evidence="7">endopeptidase La</fullName>
        <ecNumber evidence="7">3.4.21.53</ecNumber>
    </recommendedName>
</protein>
<dbReference type="SUPFAM" id="SSF52540">
    <property type="entry name" value="P-loop containing nucleoside triphosphate hydrolases"/>
    <property type="match status" value="1"/>
</dbReference>
<proteinExistence type="predicted"/>
<organism evidence="9 10">
    <name type="scientific">Candidatus Enterousia excrementavium</name>
    <dbReference type="NCBI Taxonomy" id="2840789"/>
    <lineage>
        <taxon>Bacteria</taxon>
        <taxon>Pseudomonadati</taxon>
        <taxon>Pseudomonadota</taxon>
        <taxon>Alphaproteobacteria</taxon>
        <taxon>Candidatus Enterousia</taxon>
    </lineage>
</organism>
<dbReference type="SUPFAM" id="SSF88697">
    <property type="entry name" value="PUA domain-like"/>
    <property type="match status" value="1"/>
</dbReference>
<keyword evidence="5" id="KW-0067">ATP-binding</keyword>
<evidence type="ECO:0000313" key="10">
    <source>
        <dbReference type="Proteomes" id="UP000721442"/>
    </source>
</evidence>
<dbReference type="GO" id="GO:0004252">
    <property type="term" value="F:serine-type endopeptidase activity"/>
    <property type="evidence" value="ECO:0007669"/>
    <property type="project" value="UniProtKB-EC"/>
</dbReference>
<dbReference type="EMBL" id="JADINE010000044">
    <property type="protein sequence ID" value="MBO8407515.1"/>
    <property type="molecule type" value="Genomic_DNA"/>
</dbReference>
<dbReference type="SMART" id="SM00464">
    <property type="entry name" value="LON"/>
    <property type="match status" value="1"/>
</dbReference>
<dbReference type="InterPro" id="IPR027417">
    <property type="entry name" value="P-loop_NTPase"/>
</dbReference>
<dbReference type="Gene3D" id="2.30.130.40">
    <property type="entry name" value="LON domain-like"/>
    <property type="match status" value="1"/>
</dbReference>
<gene>
    <name evidence="9" type="ORF">IAC77_03610</name>
</gene>
<dbReference type="FunFam" id="3.40.50.300:FF:000021">
    <property type="entry name" value="Lon protease homolog"/>
    <property type="match status" value="1"/>
</dbReference>
<dbReference type="GO" id="GO:0005524">
    <property type="term" value="F:ATP binding"/>
    <property type="evidence" value="ECO:0007669"/>
    <property type="project" value="UniProtKB-KW"/>
</dbReference>
<keyword evidence="4" id="KW-0720">Serine protease</keyword>
<dbReference type="Pfam" id="PF22667">
    <property type="entry name" value="Lon_lid"/>
    <property type="match status" value="1"/>
</dbReference>
<comment type="catalytic activity">
    <reaction evidence="6">
        <text>Hydrolysis of proteins in presence of ATP.</text>
        <dbReference type="EC" id="3.4.21.53"/>
    </reaction>
</comment>
<accession>A0A940DEN7</accession>
<dbReference type="InterPro" id="IPR027065">
    <property type="entry name" value="Lon_Prtase"/>
</dbReference>
<keyword evidence="2" id="KW-0547">Nucleotide-binding</keyword>
<dbReference type="GO" id="GO:0006508">
    <property type="term" value="P:proteolysis"/>
    <property type="evidence" value="ECO:0007669"/>
    <property type="project" value="UniProtKB-KW"/>
</dbReference>
<dbReference type="PROSITE" id="PS51787">
    <property type="entry name" value="LON_N"/>
    <property type="match status" value="1"/>
</dbReference>
<evidence type="ECO:0000256" key="3">
    <source>
        <dbReference type="ARBA" id="ARBA00022801"/>
    </source>
</evidence>
<evidence type="ECO:0000256" key="6">
    <source>
        <dbReference type="ARBA" id="ARBA00050665"/>
    </source>
</evidence>
<sequence>MKNYILPFRDYVVHPGLTVPVYVDNPASVACIEAAAAAGQKVVIAPQHSWSYPATADDLYDVGTLGDIAQVLRMPDGTLHTIIRTTDVVNLTDVTMEKGLFMADVTPLEFVDDSGLNQTIALRDKVAENIQALSVSRKFKIDKLRAIIQNYPMAAFIDSVMQSIDLDMDDAVRILRALSWREKLMMLLEHINLMAETAKIENSINRRIQQQMENGRREAILQEKMRAIQREMGDDSEEMDTENLRKRIERSAMPRDAKDKALSEWKRMRSMSPMSNEGGLLKTYIEELLAMPWDKSDNAPIDLKTARDVLDSQHSGMQPVKERILEHIAVMKKTGGNHGSILCFVGAPGVGKTSLCKSIAEALGRKYQRISLGGISDEAHFRGHRKTYIGAQTGRIMDALKRCKSNNPVIVLDEIDKMGRDWRGDPESALLEILDPEQNKTFRDHYLEVDFDLSNVLFIATANSLNMSNALKDRMEIIEIPGYSEDEKVQIAREHLIARAATDTGWNTENVVISDDALRHLIRNYTSEDGVRELQRELTALLRRTLLEHDCMDVKTEFTPQKIDELLAVRKSATLAKRIGFGVRA</sequence>
<evidence type="ECO:0000256" key="7">
    <source>
        <dbReference type="ARBA" id="ARBA00066743"/>
    </source>
</evidence>
<evidence type="ECO:0000256" key="2">
    <source>
        <dbReference type="ARBA" id="ARBA00022741"/>
    </source>
</evidence>
<evidence type="ECO:0000256" key="5">
    <source>
        <dbReference type="ARBA" id="ARBA00022840"/>
    </source>
</evidence>
<evidence type="ECO:0000256" key="1">
    <source>
        <dbReference type="ARBA" id="ARBA00022670"/>
    </source>
</evidence>
<reference evidence="9" key="1">
    <citation type="submission" date="2020-10" db="EMBL/GenBank/DDBJ databases">
        <authorList>
            <person name="Gilroy R."/>
        </authorList>
    </citation>
    <scope>NUCLEOTIDE SEQUENCE</scope>
    <source>
        <strain evidence="9">B1-16210</strain>
    </source>
</reference>
<dbReference type="Pfam" id="PF00004">
    <property type="entry name" value="AAA"/>
    <property type="match status" value="1"/>
</dbReference>
<dbReference type="Gene3D" id="1.20.58.1480">
    <property type="match status" value="1"/>
</dbReference>
<dbReference type="AlphaFoldDB" id="A0A940DEN7"/>
<evidence type="ECO:0000313" key="9">
    <source>
        <dbReference type="EMBL" id="MBO8407515.1"/>
    </source>
</evidence>
<evidence type="ECO:0000259" key="8">
    <source>
        <dbReference type="PROSITE" id="PS51787"/>
    </source>
</evidence>
<keyword evidence="3" id="KW-0378">Hydrolase</keyword>
<dbReference type="InterPro" id="IPR003959">
    <property type="entry name" value="ATPase_AAA_core"/>
</dbReference>
<dbReference type="Gene3D" id="1.20.5.5270">
    <property type="match status" value="1"/>
</dbReference>
<dbReference type="Gene3D" id="3.40.50.300">
    <property type="entry name" value="P-loop containing nucleotide triphosphate hydrolases"/>
    <property type="match status" value="1"/>
</dbReference>
<feature type="domain" description="Lon N-terminal" evidence="8">
    <location>
        <begin position="3"/>
        <end position="195"/>
    </location>
</feature>
<dbReference type="GO" id="GO:0016887">
    <property type="term" value="F:ATP hydrolysis activity"/>
    <property type="evidence" value="ECO:0007669"/>
    <property type="project" value="InterPro"/>
</dbReference>
<dbReference type="SMART" id="SM00382">
    <property type="entry name" value="AAA"/>
    <property type="match status" value="1"/>
</dbReference>